<dbReference type="InterPro" id="IPR046530">
    <property type="entry name" value="BIM1-like_dom"/>
</dbReference>
<dbReference type="Pfam" id="PF20238">
    <property type="entry name" value="BIM1-like_dom"/>
    <property type="match status" value="1"/>
</dbReference>
<protein>
    <recommendedName>
        <fullName evidence="1">Copper acquisition factor BIM1-like domain-containing protein</fullName>
    </recommendedName>
</protein>
<proteinExistence type="predicted"/>
<evidence type="ECO:0000313" key="2">
    <source>
        <dbReference type="EMBL" id="GFF55979.1"/>
    </source>
</evidence>
<dbReference type="Proteomes" id="UP000465221">
    <property type="component" value="Unassembled WGS sequence"/>
</dbReference>
<evidence type="ECO:0000313" key="3">
    <source>
        <dbReference type="Proteomes" id="UP000465221"/>
    </source>
</evidence>
<gene>
    <name evidence="2" type="ORF">IFM46972_10400</name>
</gene>
<accession>A0A8H3SBT8</accession>
<organism evidence="2 3">
    <name type="scientific">Aspergillus udagawae</name>
    <dbReference type="NCBI Taxonomy" id="91492"/>
    <lineage>
        <taxon>Eukaryota</taxon>
        <taxon>Fungi</taxon>
        <taxon>Dikarya</taxon>
        <taxon>Ascomycota</taxon>
        <taxon>Pezizomycotina</taxon>
        <taxon>Eurotiomycetes</taxon>
        <taxon>Eurotiomycetidae</taxon>
        <taxon>Eurotiales</taxon>
        <taxon>Aspergillaceae</taxon>
        <taxon>Aspergillus</taxon>
        <taxon>Aspergillus subgen. Fumigati</taxon>
    </lineage>
</organism>
<name>A0A8H3SBT8_9EURO</name>
<dbReference type="AlphaFoldDB" id="A0A8H3SBT8"/>
<reference evidence="2 3" key="1">
    <citation type="submission" date="2020-01" db="EMBL/GenBank/DDBJ databases">
        <title>Draft genome sequence of Aspergillus udagawae IFM 46972.</title>
        <authorList>
            <person name="Takahashi H."/>
            <person name="Yaguchi T."/>
        </authorList>
    </citation>
    <scope>NUCLEOTIDE SEQUENCE [LARGE SCALE GENOMIC DNA]</scope>
    <source>
        <strain evidence="2 3">IFM 46972</strain>
    </source>
</reference>
<comment type="caution">
    <text evidence="2">The sequence shown here is derived from an EMBL/GenBank/DDBJ whole genome shotgun (WGS) entry which is preliminary data.</text>
</comment>
<sequence>MRIPAIEVGHECYPVPNVPAGVQAGSNATFQIMYTSDEHGATEDETFYACPDFTYAPTSRFTDQVPSFNVAKFTAVPTAASAGSIATTGAATSSMATEKRCEKAYLWSIWWCHRRHGGWFGCCSTNWGHLAVWIQETATEVQVDALERVGP</sequence>
<dbReference type="EMBL" id="BLKC01000130">
    <property type="protein sequence ID" value="GFF55979.1"/>
    <property type="molecule type" value="Genomic_DNA"/>
</dbReference>
<evidence type="ECO:0000259" key="1">
    <source>
        <dbReference type="Pfam" id="PF20238"/>
    </source>
</evidence>
<feature type="domain" description="Copper acquisition factor BIM1-like" evidence="1">
    <location>
        <begin position="6"/>
        <end position="70"/>
    </location>
</feature>